<evidence type="ECO:0000256" key="7">
    <source>
        <dbReference type="SAM" id="MobiDB-lite"/>
    </source>
</evidence>
<feature type="domain" description="Tetrapyrrole methylase" evidence="8">
    <location>
        <begin position="32"/>
        <end position="243"/>
    </location>
</feature>
<sequence length="300" mass="32441">MTTEHATITSAPRPRPQPQDKHAPSTQGPLGRLIGVSLGPGDPGLITRAAWAQLQRTDAVWTYPARSTKTPSYAFDIVQRAGLTPPAVHQTLLFPMTHDGDKLARAWMRAADTVLPWLQAGQDVLFLVEGDASTYATFGHLARTVRALDARIEAPVIAGVNAFTAACATRGMPLAEQDDTIAIVPAAYGVSAVDRLLPDFDTLVLMKVKPLMDDLIDWLERRELLPHTQFIERVGAPDERCVAGAHLPALRGTKVSYLSLMVVKNPHRIRGERIKGCLKKTSPAASAAGLPTSDEPELAE</sequence>
<organism evidence="9 10">
    <name type="scientific">Paracidovorax avenae (strain ATCC 19860 / DSM 7227 / CCUG 15838 / JCM 20985 / LMG 2117 / NCPPB 1011)</name>
    <name type="common">Acidovorax avenae</name>
    <dbReference type="NCBI Taxonomy" id="643561"/>
    <lineage>
        <taxon>Bacteria</taxon>
        <taxon>Pseudomonadati</taxon>
        <taxon>Pseudomonadota</taxon>
        <taxon>Betaproteobacteria</taxon>
        <taxon>Burkholderiales</taxon>
        <taxon>Comamonadaceae</taxon>
        <taxon>Paracidovorax</taxon>
    </lineage>
</organism>
<feature type="region of interest" description="Disordered" evidence="7">
    <location>
        <begin position="1"/>
        <end position="34"/>
    </location>
</feature>
<keyword evidence="3" id="KW-0169">Cobalamin biosynthesis</keyword>
<reference evidence="9" key="1">
    <citation type="submission" date="2011-02" db="EMBL/GenBank/DDBJ databases">
        <title>Complete sequence of Acidovorax avenae subsp. avenae ATCC 19860.</title>
        <authorList>
            <consortium name="US DOE Joint Genome Institute"/>
            <person name="Lucas S."/>
            <person name="Copeland A."/>
            <person name="Lapidus A."/>
            <person name="Cheng J.-F."/>
            <person name="Goodwin L."/>
            <person name="Pitluck S."/>
            <person name="Chertkov O."/>
            <person name="Held B."/>
            <person name="Detter J.C."/>
            <person name="Han C."/>
            <person name="Tapia R."/>
            <person name="Land M."/>
            <person name="Hauser L."/>
            <person name="Kyrpides N."/>
            <person name="Ivanova N."/>
            <person name="Ovchinnikova G."/>
            <person name="Pagani I."/>
            <person name="Gordon S."/>
            <person name="Woyke T."/>
        </authorList>
    </citation>
    <scope>NUCLEOTIDE SEQUENCE</scope>
    <source>
        <strain evidence="9">ATCC 19860</strain>
    </source>
</reference>
<evidence type="ECO:0000256" key="6">
    <source>
        <dbReference type="ARBA" id="ARBA00022691"/>
    </source>
</evidence>
<dbReference type="GeneID" id="34238229"/>
<protein>
    <submittedName>
        <fullName evidence="9">Precorrin-2 C20-methyltransferase</fullName>
    </submittedName>
</protein>
<dbReference type="InterPro" id="IPR006364">
    <property type="entry name" value="CobI/CbiL/CobIJ_dom"/>
</dbReference>
<evidence type="ECO:0000256" key="3">
    <source>
        <dbReference type="ARBA" id="ARBA00022573"/>
    </source>
</evidence>
<dbReference type="GO" id="GO:0009236">
    <property type="term" value="P:cobalamin biosynthetic process"/>
    <property type="evidence" value="ECO:0007669"/>
    <property type="project" value="UniProtKB-UniPathway"/>
</dbReference>
<dbReference type="InterPro" id="IPR000878">
    <property type="entry name" value="4pyrrol_Mease"/>
</dbReference>
<dbReference type="GO" id="GO:0032259">
    <property type="term" value="P:methylation"/>
    <property type="evidence" value="ECO:0007669"/>
    <property type="project" value="UniProtKB-KW"/>
</dbReference>
<feature type="compositionally biased region" description="Polar residues" evidence="7">
    <location>
        <begin position="1"/>
        <end position="10"/>
    </location>
</feature>
<dbReference type="PANTHER" id="PTHR43467:SF2">
    <property type="entry name" value="COBALT-PRECORRIN-2 C(20)-METHYLTRANSFERASE"/>
    <property type="match status" value="1"/>
</dbReference>
<dbReference type="CDD" id="cd11645">
    <property type="entry name" value="Precorrin_2_C20_MT"/>
    <property type="match status" value="1"/>
</dbReference>
<evidence type="ECO:0000259" key="8">
    <source>
        <dbReference type="Pfam" id="PF00590"/>
    </source>
</evidence>
<dbReference type="SUPFAM" id="SSF53790">
    <property type="entry name" value="Tetrapyrrole methylase"/>
    <property type="match status" value="1"/>
</dbReference>
<dbReference type="InterPro" id="IPR014777">
    <property type="entry name" value="4pyrrole_Mease_sub1"/>
</dbReference>
<dbReference type="EMBL" id="CP002521">
    <property type="protein sequence ID" value="ADX44020.1"/>
    <property type="molecule type" value="Genomic_DNA"/>
</dbReference>
<proteinExistence type="inferred from homology"/>
<keyword evidence="4 9" id="KW-0489">Methyltransferase</keyword>
<keyword evidence="5 9" id="KW-0808">Transferase</keyword>
<evidence type="ECO:0000256" key="4">
    <source>
        <dbReference type="ARBA" id="ARBA00022603"/>
    </source>
</evidence>
<dbReference type="PANTHER" id="PTHR43467">
    <property type="entry name" value="COBALT-PRECORRIN-2 C(20)-METHYLTRANSFERASE"/>
    <property type="match status" value="1"/>
</dbReference>
<evidence type="ECO:0000256" key="2">
    <source>
        <dbReference type="ARBA" id="ARBA00005879"/>
    </source>
</evidence>
<keyword evidence="6" id="KW-0949">S-adenosyl-L-methionine</keyword>
<dbReference type="HOGENOM" id="CLU_076014_2_1_4"/>
<accession>F0Q115</accession>
<name>F0Q115_PARA1</name>
<dbReference type="NCBIfam" id="TIGR01467">
    <property type="entry name" value="cobI_cbiL"/>
    <property type="match status" value="1"/>
</dbReference>
<evidence type="ECO:0000256" key="5">
    <source>
        <dbReference type="ARBA" id="ARBA00022679"/>
    </source>
</evidence>
<dbReference type="RefSeq" id="WP_013592608.1">
    <property type="nucleotide sequence ID" value="NC_015138.1"/>
</dbReference>
<comment type="pathway">
    <text evidence="1">Cofactor biosynthesis; adenosylcobalamin biosynthesis.</text>
</comment>
<dbReference type="Gene3D" id="3.40.1010.10">
    <property type="entry name" value="Cobalt-precorrin-4 Transmethylase, Domain 1"/>
    <property type="match status" value="1"/>
</dbReference>
<dbReference type="InterPro" id="IPR035996">
    <property type="entry name" value="4pyrrol_Methylase_sf"/>
</dbReference>
<dbReference type="Pfam" id="PF00590">
    <property type="entry name" value="TP_methylase"/>
    <property type="match status" value="1"/>
</dbReference>
<dbReference type="Proteomes" id="UP000002482">
    <property type="component" value="Chromosome"/>
</dbReference>
<dbReference type="InterPro" id="IPR012382">
    <property type="entry name" value="CobI/CbiL"/>
</dbReference>
<dbReference type="AlphaFoldDB" id="F0Q115"/>
<dbReference type="Gene3D" id="3.30.950.10">
    <property type="entry name" value="Methyltransferase, Cobalt-precorrin-4 Transmethylase, Domain 2"/>
    <property type="match status" value="1"/>
</dbReference>
<evidence type="ECO:0000256" key="1">
    <source>
        <dbReference type="ARBA" id="ARBA00004953"/>
    </source>
</evidence>
<evidence type="ECO:0000313" key="10">
    <source>
        <dbReference type="Proteomes" id="UP000002482"/>
    </source>
</evidence>
<dbReference type="InterPro" id="IPR014776">
    <property type="entry name" value="4pyrrole_Mease_sub2"/>
</dbReference>
<dbReference type="UniPathway" id="UPA00148"/>
<comment type="similarity">
    <text evidence="2">Belongs to the precorrin methyltransferase family.</text>
</comment>
<dbReference type="KEGG" id="aaa:Acav_0093"/>
<gene>
    <name evidence="9" type="ordered locus">Acav_0093</name>
</gene>
<keyword evidence="10" id="KW-1185">Reference proteome</keyword>
<dbReference type="GO" id="GO:0030788">
    <property type="term" value="F:precorrin-2 C20-methyltransferase activity"/>
    <property type="evidence" value="ECO:0007669"/>
    <property type="project" value="InterPro"/>
</dbReference>
<evidence type="ECO:0000313" key="9">
    <source>
        <dbReference type="EMBL" id="ADX44020.1"/>
    </source>
</evidence>